<protein>
    <submittedName>
        <fullName evidence="3">Uncharacterized protein</fullName>
    </submittedName>
</protein>
<sequence length="270" mass="28333">MESKLKALKVVDLKDIIAKANLSIQGKANKQDLINKIIASEAAIDVYNANYSAKKSPSPPKAAPVHKKTDASPQSDEQLNLLEVVDNVLPAEQANEPPSHAGVQSDASVTLSTAPTPPSKTTEIPAASADTPQPEPAAATSPEDEEAAKRKARAERFGIPVVQLDAKPVSPKGNTRGRGAGKANAKVEQPLPDDPEKLSQRTARFGPVEPAPAATSTATRATPKTGATKGAQTNGRKRSAPATETVDAEELERRKKRAERFGIPVVGAKA</sequence>
<dbReference type="Gene3D" id="1.10.720.30">
    <property type="entry name" value="SAP domain"/>
    <property type="match status" value="1"/>
</dbReference>
<dbReference type="GO" id="GO:0005634">
    <property type="term" value="C:nucleus"/>
    <property type="evidence" value="ECO:0007669"/>
    <property type="project" value="TreeGrafter"/>
</dbReference>
<comment type="caution">
    <text evidence="3">The sequence shown here is derived from an EMBL/GenBank/DDBJ whole genome shotgun (WGS) entry which is preliminary data.</text>
</comment>
<dbReference type="Proteomes" id="UP000287166">
    <property type="component" value="Unassembled WGS sequence"/>
</dbReference>
<feature type="region of interest" description="Disordered" evidence="2">
    <location>
        <begin position="93"/>
        <end position="270"/>
    </location>
</feature>
<dbReference type="InterPro" id="IPR036361">
    <property type="entry name" value="SAP_dom_sf"/>
</dbReference>
<dbReference type="FunCoup" id="A0A401GGG9">
    <property type="interactions" value="666"/>
</dbReference>
<organism evidence="3 4">
    <name type="scientific">Sparassis crispa</name>
    <dbReference type="NCBI Taxonomy" id="139825"/>
    <lineage>
        <taxon>Eukaryota</taxon>
        <taxon>Fungi</taxon>
        <taxon>Dikarya</taxon>
        <taxon>Basidiomycota</taxon>
        <taxon>Agaricomycotina</taxon>
        <taxon>Agaricomycetes</taxon>
        <taxon>Polyporales</taxon>
        <taxon>Sparassidaceae</taxon>
        <taxon>Sparassis</taxon>
    </lineage>
</organism>
<dbReference type="InterPro" id="IPR052240">
    <property type="entry name" value="SAP_domain_ribonucleoprotein"/>
</dbReference>
<reference evidence="3 4" key="1">
    <citation type="journal article" date="2018" name="Sci. Rep.">
        <title>Genome sequence of the cauliflower mushroom Sparassis crispa (Hanabiratake) and its association with beneficial usage.</title>
        <authorList>
            <person name="Kiyama R."/>
            <person name="Furutani Y."/>
            <person name="Kawaguchi K."/>
            <person name="Nakanishi T."/>
        </authorList>
    </citation>
    <scope>NUCLEOTIDE SEQUENCE [LARGE SCALE GENOMIC DNA]</scope>
</reference>
<dbReference type="InParanoid" id="A0A401GGG9"/>
<evidence type="ECO:0000256" key="2">
    <source>
        <dbReference type="SAM" id="MobiDB-lite"/>
    </source>
</evidence>
<keyword evidence="4" id="KW-1185">Reference proteome</keyword>
<dbReference type="AlphaFoldDB" id="A0A401GGG9"/>
<dbReference type="EMBL" id="BFAD01000003">
    <property type="protein sequence ID" value="GBE81262.1"/>
    <property type="molecule type" value="Genomic_DNA"/>
</dbReference>
<proteinExistence type="predicted"/>
<dbReference type="STRING" id="139825.A0A401GGG9"/>
<feature type="region of interest" description="Disordered" evidence="2">
    <location>
        <begin position="52"/>
        <end position="78"/>
    </location>
</feature>
<feature type="compositionally biased region" description="Low complexity" evidence="2">
    <location>
        <begin position="211"/>
        <end position="225"/>
    </location>
</feature>
<accession>A0A401GGG9</accession>
<dbReference type="PANTHER" id="PTHR46551:SF1">
    <property type="entry name" value="SAP DOMAIN-CONTAINING RIBONUCLEOPROTEIN"/>
    <property type="match status" value="1"/>
</dbReference>
<evidence type="ECO:0000313" key="4">
    <source>
        <dbReference type="Proteomes" id="UP000287166"/>
    </source>
</evidence>
<dbReference type="GO" id="GO:0016973">
    <property type="term" value="P:poly(A)+ mRNA export from nucleus"/>
    <property type="evidence" value="ECO:0007669"/>
    <property type="project" value="TreeGrafter"/>
</dbReference>
<keyword evidence="1" id="KW-0597">Phosphoprotein</keyword>
<dbReference type="RefSeq" id="XP_027612175.1">
    <property type="nucleotide sequence ID" value="XM_027756374.1"/>
</dbReference>
<gene>
    <name evidence="3" type="ORF">SCP_0309890</name>
</gene>
<dbReference type="GeneID" id="38778179"/>
<name>A0A401GGG9_9APHY</name>
<dbReference type="PANTHER" id="PTHR46551">
    <property type="entry name" value="SAP DOMAIN-CONTAINING RIBONUCLEOPROTEIN"/>
    <property type="match status" value="1"/>
</dbReference>
<evidence type="ECO:0000313" key="3">
    <source>
        <dbReference type="EMBL" id="GBE81262.1"/>
    </source>
</evidence>
<evidence type="ECO:0000256" key="1">
    <source>
        <dbReference type="ARBA" id="ARBA00022553"/>
    </source>
</evidence>
<feature type="compositionally biased region" description="Polar residues" evidence="2">
    <location>
        <begin position="105"/>
        <end position="122"/>
    </location>
</feature>
<dbReference type="OrthoDB" id="445357at2759"/>